<gene>
    <name evidence="2" type="ORF">g.147</name>
</gene>
<proteinExistence type="predicted"/>
<accession>A0A2S2PD12</accession>
<protein>
    <recommendedName>
        <fullName evidence="1">HAT C-terminal dimerisation domain-containing protein</fullName>
    </recommendedName>
</protein>
<evidence type="ECO:0000313" key="2">
    <source>
        <dbReference type="EMBL" id="MBY27285.1"/>
    </source>
</evidence>
<name>A0A2S2PD12_SCHGA</name>
<reference evidence="2" key="1">
    <citation type="submission" date="2018-04" db="EMBL/GenBank/DDBJ databases">
        <title>Transcriptome of Schizaphis graminum biotype I.</title>
        <authorList>
            <person name="Scully E.D."/>
            <person name="Geib S.M."/>
            <person name="Palmer N.A."/>
            <person name="Koch K."/>
            <person name="Bradshaw J."/>
            <person name="Heng-Moss T."/>
            <person name="Sarath G."/>
        </authorList>
    </citation>
    <scope>NUCLEOTIDE SEQUENCE</scope>
</reference>
<sequence>MMTVIIVIRNITHLHEHTNDGSSANDSRITNFSCVQALTFLNSPKKEISVLEDYPIVKQAFLKYNTTIPSSASVERLFSEAIQVLTHRRNRLGDKTFEMLLCCKSKN</sequence>
<dbReference type="AlphaFoldDB" id="A0A2S2PD12"/>
<dbReference type="Pfam" id="PF05699">
    <property type="entry name" value="Dimer_Tnp_hAT"/>
    <property type="match status" value="1"/>
</dbReference>
<dbReference type="EMBL" id="GGMR01014666">
    <property type="protein sequence ID" value="MBY27285.1"/>
    <property type="molecule type" value="Transcribed_RNA"/>
</dbReference>
<feature type="domain" description="HAT C-terminal dimerisation" evidence="1">
    <location>
        <begin position="52"/>
        <end position="105"/>
    </location>
</feature>
<dbReference type="GO" id="GO:0046983">
    <property type="term" value="F:protein dimerization activity"/>
    <property type="evidence" value="ECO:0007669"/>
    <property type="project" value="InterPro"/>
</dbReference>
<dbReference type="SUPFAM" id="SSF53098">
    <property type="entry name" value="Ribonuclease H-like"/>
    <property type="match status" value="1"/>
</dbReference>
<evidence type="ECO:0000259" key="1">
    <source>
        <dbReference type="Pfam" id="PF05699"/>
    </source>
</evidence>
<dbReference type="InterPro" id="IPR008906">
    <property type="entry name" value="HATC_C_dom"/>
</dbReference>
<dbReference type="InterPro" id="IPR012337">
    <property type="entry name" value="RNaseH-like_sf"/>
</dbReference>
<organism evidence="2">
    <name type="scientific">Schizaphis graminum</name>
    <name type="common">Green bug aphid</name>
    <dbReference type="NCBI Taxonomy" id="13262"/>
    <lineage>
        <taxon>Eukaryota</taxon>
        <taxon>Metazoa</taxon>
        <taxon>Ecdysozoa</taxon>
        <taxon>Arthropoda</taxon>
        <taxon>Hexapoda</taxon>
        <taxon>Insecta</taxon>
        <taxon>Pterygota</taxon>
        <taxon>Neoptera</taxon>
        <taxon>Paraneoptera</taxon>
        <taxon>Hemiptera</taxon>
        <taxon>Sternorrhyncha</taxon>
        <taxon>Aphidomorpha</taxon>
        <taxon>Aphidoidea</taxon>
        <taxon>Aphididae</taxon>
        <taxon>Aphidini</taxon>
        <taxon>Schizaphis</taxon>
    </lineage>
</organism>